<sequence>MFSSNSKELKVLSFSGGAEKGEFSIRIAKALNDKLKIINSNKELVEYFHVITGNSIGSILSSCLIIPSDKNKNKPKHSLDECIKIFDNDLHNINSNIGLKDKIKLFLNLKNHILTKKDVDFIHKMCGNTKLSETVVPVVITSTNALNAQPRLWSSYDAKNDPKKDFYLKDAIEASISYPGLFNSKKTIFKGDIYHDFDGGLIAATPLITALPHILKNNNKYAKDKAVVVSVGTTTGNTSNILHEIDNSSFEKNIYNIYLLSSQIQKIPFDSLFKTFIPNYYKLDFMIPQNIQHSIYFKASK</sequence>
<evidence type="ECO:0000313" key="6">
    <source>
        <dbReference type="EMBL" id="EDV18496.1"/>
    </source>
</evidence>
<feature type="short sequence motif" description="DGA/G" evidence="4">
    <location>
        <begin position="198"/>
        <end position="200"/>
    </location>
</feature>
<dbReference type="PhylomeDB" id="B3SFJ9"/>
<dbReference type="SUPFAM" id="SSF52151">
    <property type="entry name" value="FabD/lysophospholipase-like"/>
    <property type="match status" value="1"/>
</dbReference>
<dbReference type="InParanoid" id="B3SFJ9"/>
<protein>
    <recommendedName>
        <fullName evidence="5">PNPLA domain-containing protein</fullName>
    </recommendedName>
</protein>
<dbReference type="PROSITE" id="PS51635">
    <property type="entry name" value="PNPLA"/>
    <property type="match status" value="1"/>
</dbReference>
<reference evidence="6 7" key="1">
    <citation type="journal article" date="2008" name="Nature">
        <title>The Trichoplax genome and the nature of placozoans.</title>
        <authorList>
            <person name="Srivastava M."/>
            <person name="Begovic E."/>
            <person name="Chapman J."/>
            <person name="Putnam N.H."/>
            <person name="Hellsten U."/>
            <person name="Kawashima T."/>
            <person name="Kuo A."/>
            <person name="Mitros T."/>
            <person name="Salamov A."/>
            <person name="Carpenter M.L."/>
            <person name="Signorovitch A.Y."/>
            <person name="Moreno M.A."/>
            <person name="Kamm K."/>
            <person name="Grimwood J."/>
            <person name="Schmutz J."/>
            <person name="Shapiro H."/>
            <person name="Grigoriev I.V."/>
            <person name="Buss L.W."/>
            <person name="Schierwater B."/>
            <person name="Dellaporta S.L."/>
            <person name="Rokhsar D.S."/>
        </authorList>
    </citation>
    <scope>NUCLEOTIDE SEQUENCE [LARGE SCALE GENOMIC DNA]</scope>
    <source>
        <strain evidence="6 7">Grell-BS-1999</strain>
    </source>
</reference>
<comment type="caution">
    <text evidence="4">Lacks conserved residue(s) required for the propagation of feature annotation.</text>
</comment>
<evidence type="ECO:0000256" key="2">
    <source>
        <dbReference type="ARBA" id="ARBA00022963"/>
    </source>
</evidence>
<dbReference type="InterPro" id="IPR016035">
    <property type="entry name" value="Acyl_Trfase/lysoPLipase"/>
</dbReference>
<keyword evidence="2 4" id="KW-0442">Lipid degradation</keyword>
<accession>B3SFJ9</accession>
<gene>
    <name evidence="6" type="ORF">TRIADDRAFT_62987</name>
</gene>
<dbReference type="EMBL" id="DS986370">
    <property type="protein sequence ID" value="EDV18496.1"/>
    <property type="molecule type" value="Genomic_DNA"/>
</dbReference>
<feature type="active site" description="Nucleophile" evidence="4">
    <location>
        <position position="55"/>
    </location>
</feature>
<dbReference type="Pfam" id="PF01734">
    <property type="entry name" value="Patatin"/>
    <property type="match status" value="1"/>
</dbReference>
<evidence type="ECO:0000259" key="5">
    <source>
        <dbReference type="PROSITE" id="PS51635"/>
    </source>
</evidence>
<dbReference type="PANTHER" id="PTHR32241:SF3">
    <property type="entry name" value="PATATIN-LIKE PROTEIN 6"/>
    <property type="match status" value="1"/>
</dbReference>
<evidence type="ECO:0000256" key="3">
    <source>
        <dbReference type="ARBA" id="ARBA00023098"/>
    </source>
</evidence>
<evidence type="ECO:0000256" key="4">
    <source>
        <dbReference type="PROSITE-ProRule" id="PRU01161"/>
    </source>
</evidence>
<dbReference type="InterPro" id="IPR002641">
    <property type="entry name" value="PNPLA_dom"/>
</dbReference>
<dbReference type="STRING" id="10228.B3SFJ9"/>
<feature type="active site" description="Proton acceptor" evidence="4">
    <location>
        <position position="198"/>
    </location>
</feature>
<feature type="non-terminal residue" evidence="6">
    <location>
        <position position="301"/>
    </location>
</feature>
<dbReference type="KEGG" id="tad:TRIADDRAFT_62987"/>
<name>B3SFJ9_TRIAD</name>
<dbReference type="Proteomes" id="UP000009022">
    <property type="component" value="Unassembled WGS sequence"/>
</dbReference>
<organism evidence="6 7">
    <name type="scientific">Trichoplax adhaerens</name>
    <name type="common">Trichoplax reptans</name>
    <dbReference type="NCBI Taxonomy" id="10228"/>
    <lineage>
        <taxon>Eukaryota</taxon>
        <taxon>Metazoa</taxon>
        <taxon>Placozoa</taxon>
        <taxon>Uniplacotomia</taxon>
        <taxon>Trichoplacea</taxon>
        <taxon>Trichoplacidae</taxon>
        <taxon>Trichoplax</taxon>
    </lineage>
</organism>
<dbReference type="eggNOG" id="KOG0513">
    <property type="taxonomic scope" value="Eukaryota"/>
</dbReference>
<dbReference type="HOGENOM" id="CLU_000288_144_9_1"/>
<keyword evidence="7" id="KW-1185">Reference proteome</keyword>
<dbReference type="GO" id="GO:0016787">
    <property type="term" value="F:hydrolase activity"/>
    <property type="evidence" value="ECO:0007669"/>
    <property type="project" value="UniProtKB-UniRule"/>
</dbReference>
<feature type="short sequence motif" description="GXSXG" evidence="4">
    <location>
        <begin position="53"/>
        <end position="57"/>
    </location>
</feature>
<feature type="domain" description="PNPLA" evidence="5">
    <location>
        <begin position="12"/>
        <end position="211"/>
    </location>
</feature>
<dbReference type="PANTHER" id="PTHR32241">
    <property type="entry name" value="PATATIN-LIKE PROTEIN 6"/>
    <property type="match status" value="1"/>
</dbReference>
<dbReference type="GO" id="GO:0016042">
    <property type="term" value="P:lipid catabolic process"/>
    <property type="evidence" value="ECO:0007669"/>
    <property type="project" value="UniProtKB-UniRule"/>
</dbReference>
<dbReference type="Gene3D" id="3.40.1090.10">
    <property type="entry name" value="Cytosolic phospholipase A2 catalytic domain"/>
    <property type="match status" value="1"/>
</dbReference>
<proteinExistence type="predicted"/>
<keyword evidence="3 4" id="KW-0443">Lipid metabolism</keyword>
<dbReference type="AlphaFoldDB" id="B3SFJ9"/>
<evidence type="ECO:0000313" key="7">
    <source>
        <dbReference type="Proteomes" id="UP000009022"/>
    </source>
</evidence>
<evidence type="ECO:0000256" key="1">
    <source>
        <dbReference type="ARBA" id="ARBA00022801"/>
    </source>
</evidence>
<keyword evidence="1 4" id="KW-0378">Hydrolase</keyword>
<dbReference type="OrthoDB" id="1658288at2759"/>